<feature type="transmembrane region" description="Helical" evidence="1">
    <location>
        <begin position="69"/>
        <end position="91"/>
    </location>
</feature>
<evidence type="ECO:0000313" key="2">
    <source>
        <dbReference type="EMBL" id="NAY92228.1"/>
    </source>
</evidence>
<dbReference type="EMBL" id="JAAABI010000002">
    <property type="protein sequence ID" value="NAY92228.1"/>
    <property type="molecule type" value="Genomic_DNA"/>
</dbReference>
<keyword evidence="3" id="KW-1185">Reference proteome</keyword>
<comment type="caution">
    <text evidence="2">The sequence shown here is derived from an EMBL/GenBank/DDBJ whole genome shotgun (WGS) entry which is preliminary data.</text>
</comment>
<dbReference type="Proteomes" id="UP000667650">
    <property type="component" value="Unassembled WGS sequence"/>
</dbReference>
<sequence length="132" mass="14906">MRKVRAIIIGTIIWALGVSVYSLSFLANIMEDAQQQANLVLFIAVMPLVWFGSKLYYKKGNSMHGYFVGQTFFLVAAALDALITVPFLVIPNGGSYFEFFTDMGFWLIGLEFIVTATLYWYAKVYTKSQTTN</sequence>
<evidence type="ECO:0000313" key="3">
    <source>
        <dbReference type="Proteomes" id="UP000667650"/>
    </source>
</evidence>
<dbReference type="AlphaFoldDB" id="A0A964WXW7"/>
<accession>A0A964WXW7</accession>
<dbReference type="InterPro" id="IPR020509">
    <property type="entry name" value="Uncharacterised_YnzE"/>
</dbReference>
<gene>
    <name evidence="2" type="ORF">GTQ34_09880</name>
</gene>
<feature type="transmembrane region" description="Helical" evidence="1">
    <location>
        <begin position="7"/>
        <end position="27"/>
    </location>
</feature>
<organism evidence="2 3">
    <name type="scientific">Flagellimonas ochracea</name>
    <dbReference type="NCBI Taxonomy" id="2696472"/>
    <lineage>
        <taxon>Bacteria</taxon>
        <taxon>Pseudomonadati</taxon>
        <taxon>Bacteroidota</taxon>
        <taxon>Flavobacteriia</taxon>
        <taxon>Flavobacteriales</taxon>
        <taxon>Flavobacteriaceae</taxon>
        <taxon>Flagellimonas</taxon>
    </lineage>
</organism>
<evidence type="ECO:0000256" key="1">
    <source>
        <dbReference type="SAM" id="Phobius"/>
    </source>
</evidence>
<proteinExistence type="predicted"/>
<protein>
    <recommendedName>
        <fullName evidence="4">DUF5367 domain-containing protein</fullName>
    </recommendedName>
</protein>
<keyword evidence="1" id="KW-0472">Membrane</keyword>
<keyword evidence="1" id="KW-0812">Transmembrane</keyword>
<evidence type="ECO:0008006" key="4">
    <source>
        <dbReference type="Google" id="ProtNLM"/>
    </source>
</evidence>
<reference evidence="2" key="1">
    <citation type="submission" date="2020-01" db="EMBL/GenBank/DDBJ databases">
        <title>Muricauda ochracea sp. nov., isolated from a tidal flat of Garorim bay in Korea.</title>
        <authorList>
            <person name="Kim D."/>
            <person name="Yoo Y."/>
            <person name="Kim J.-J."/>
        </authorList>
    </citation>
    <scope>NUCLEOTIDE SEQUENCE</scope>
    <source>
        <strain evidence="2">JGD-17</strain>
    </source>
</reference>
<keyword evidence="1" id="KW-1133">Transmembrane helix</keyword>
<dbReference type="RefSeq" id="WP_166523613.1">
    <property type="nucleotide sequence ID" value="NZ_JAAABI010000002.1"/>
</dbReference>
<feature type="transmembrane region" description="Helical" evidence="1">
    <location>
        <begin position="103"/>
        <end position="122"/>
    </location>
</feature>
<dbReference type="Pfam" id="PF17329">
    <property type="entry name" value="DUF5367"/>
    <property type="match status" value="1"/>
</dbReference>
<feature type="transmembrane region" description="Helical" evidence="1">
    <location>
        <begin position="39"/>
        <end position="57"/>
    </location>
</feature>
<name>A0A964WXW7_9FLAO</name>